<evidence type="ECO:0000313" key="12">
    <source>
        <dbReference type="Proteomes" id="UP000006882"/>
    </source>
</evidence>
<dbReference type="EMBL" id="CM007654">
    <property type="protein sequence ID" value="ONI13479.1"/>
    <property type="molecule type" value="Genomic_DNA"/>
</dbReference>
<dbReference type="Gramene" id="ONI13479">
    <property type="protein sequence ID" value="ONI13479"/>
    <property type="gene ID" value="PRUPE_4G224700"/>
</dbReference>
<dbReference type="Gene3D" id="3.40.30.10">
    <property type="entry name" value="Glutaredoxin"/>
    <property type="match status" value="1"/>
</dbReference>
<comment type="similarity">
    <text evidence="3">Belongs to the complex I NDUFA2 subunit family.</text>
</comment>
<evidence type="ECO:0000256" key="6">
    <source>
        <dbReference type="ARBA" id="ARBA00022792"/>
    </source>
</evidence>
<dbReference type="AlphaFoldDB" id="A0A251PPH1"/>
<dbReference type="SUPFAM" id="SSF52833">
    <property type="entry name" value="Thioredoxin-like"/>
    <property type="match status" value="1"/>
</dbReference>
<dbReference type="Proteomes" id="UP000006882">
    <property type="component" value="Chromosome G4"/>
</dbReference>
<dbReference type="PANTHER" id="PTHR12878:SF0">
    <property type="entry name" value="NADH DEHYDROGENASE [UBIQUINONE] 1 ALPHA SUBCOMPLEX SUBUNIT 2"/>
    <property type="match status" value="1"/>
</dbReference>
<protein>
    <recommendedName>
        <fullName evidence="10">Ribosomal protein/NADH dehydrogenase domain-containing protein</fullName>
    </recommendedName>
</protein>
<evidence type="ECO:0000256" key="9">
    <source>
        <dbReference type="ARBA" id="ARBA00023136"/>
    </source>
</evidence>
<keyword evidence="8" id="KW-0496">Mitochondrion</keyword>
<evidence type="ECO:0000256" key="2">
    <source>
        <dbReference type="ARBA" id="ARBA00004443"/>
    </source>
</evidence>
<dbReference type="Pfam" id="PF05047">
    <property type="entry name" value="L51_S25_CI-B8"/>
    <property type="match status" value="1"/>
</dbReference>
<evidence type="ECO:0000259" key="10">
    <source>
        <dbReference type="SMART" id="SM00916"/>
    </source>
</evidence>
<keyword evidence="12" id="KW-1185">Reference proteome</keyword>
<evidence type="ECO:0000256" key="8">
    <source>
        <dbReference type="ARBA" id="ARBA00023128"/>
    </source>
</evidence>
<dbReference type="InterPro" id="IPR036249">
    <property type="entry name" value="Thioredoxin-like_sf"/>
</dbReference>
<comment type="function">
    <text evidence="1">Accessory subunit of the mitochondrial membrane respiratory chain NADH dehydrogenase (Complex I), that is believed not to be involved in catalysis. Complex I functions in the transfer of electrons from NADH to the respiratory chain. The immediate electron acceptor for the enzyme is believed to be ubiquinone.</text>
</comment>
<evidence type="ECO:0000256" key="1">
    <source>
        <dbReference type="ARBA" id="ARBA00003195"/>
    </source>
</evidence>
<organism evidence="11 12">
    <name type="scientific">Prunus persica</name>
    <name type="common">Peach</name>
    <name type="synonym">Amygdalus persica</name>
    <dbReference type="NCBI Taxonomy" id="3760"/>
    <lineage>
        <taxon>Eukaryota</taxon>
        <taxon>Viridiplantae</taxon>
        <taxon>Streptophyta</taxon>
        <taxon>Embryophyta</taxon>
        <taxon>Tracheophyta</taxon>
        <taxon>Spermatophyta</taxon>
        <taxon>Magnoliopsida</taxon>
        <taxon>eudicotyledons</taxon>
        <taxon>Gunneridae</taxon>
        <taxon>Pentapetalae</taxon>
        <taxon>rosids</taxon>
        <taxon>fabids</taxon>
        <taxon>Rosales</taxon>
        <taxon>Rosaceae</taxon>
        <taxon>Amygdaloideae</taxon>
        <taxon>Amygdaleae</taxon>
        <taxon>Prunus</taxon>
    </lineage>
</organism>
<keyword evidence="9" id="KW-0472">Membrane</keyword>
<reference evidence="11 12" key="1">
    <citation type="journal article" date="2013" name="Nat. Genet.">
        <title>The high-quality draft genome of peach (Prunus persica) identifies unique patterns of genetic diversity, domestication and genome evolution.</title>
        <authorList>
            <consortium name="International Peach Genome Initiative"/>
            <person name="Verde I."/>
            <person name="Abbott A.G."/>
            <person name="Scalabrin S."/>
            <person name="Jung S."/>
            <person name="Shu S."/>
            <person name="Marroni F."/>
            <person name="Zhebentyayeva T."/>
            <person name="Dettori M.T."/>
            <person name="Grimwood J."/>
            <person name="Cattonaro F."/>
            <person name="Zuccolo A."/>
            <person name="Rossini L."/>
            <person name="Jenkins J."/>
            <person name="Vendramin E."/>
            <person name="Meisel L.A."/>
            <person name="Decroocq V."/>
            <person name="Sosinski B."/>
            <person name="Prochnik S."/>
            <person name="Mitros T."/>
            <person name="Policriti A."/>
            <person name="Cipriani G."/>
            <person name="Dondini L."/>
            <person name="Ficklin S."/>
            <person name="Goodstein D.M."/>
            <person name="Xuan P."/>
            <person name="Del Fabbro C."/>
            <person name="Aramini V."/>
            <person name="Copetti D."/>
            <person name="Gonzalez S."/>
            <person name="Horner D.S."/>
            <person name="Falchi R."/>
            <person name="Lucas S."/>
            <person name="Mica E."/>
            <person name="Maldonado J."/>
            <person name="Lazzari B."/>
            <person name="Bielenberg D."/>
            <person name="Pirona R."/>
            <person name="Miculan M."/>
            <person name="Barakat A."/>
            <person name="Testolin R."/>
            <person name="Stella A."/>
            <person name="Tartarini S."/>
            <person name="Tonutti P."/>
            <person name="Arus P."/>
            <person name="Orellana A."/>
            <person name="Wells C."/>
            <person name="Main D."/>
            <person name="Vizzotto G."/>
            <person name="Silva H."/>
            <person name="Salamini F."/>
            <person name="Schmutz J."/>
            <person name="Morgante M."/>
            <person name="Rokhsar D.S."/>
        </authorList>
    </citation>
    <scope>NUCLEOTIDE SEQUENCE [LARGE SCALE GENOMIC DNA]</scope>
    <source>
        <strain evidence="12">cv. Nemared</strain>
    </source>
</reference>
<evidence type="ECO:0000256" key="3">
    <source>
        <dbReference type="ARBA" id="ARBA00008939"/>
    </source>
</evidence>
<feature type="domain" description="Ribosomal protein/NADH dehydrogenase" evidence="10">
    <location>
        <begin position="20"/>
        <end position="83"/>
    </location>
</feature>
<dbReference type="PANTHER" id="PTHR12878">
    <property type="entry name" value="NADH-UBIQUINONE OXIDOREDUCTASE B8 SUBUNIT"/>
    <property type="match status" value="1"/>
</dbReference>
<keyword evidence="5" id="KW-0679">Respiratory chain</keyword>
<evidence type="ECO:0000313" key="11">
    <source>
        <dbReference type="EMBL" id="ONI13479.1"/>
    </source>
</evidence>
<dbReference type="InterPro" id="IPR016464">
    <property type="entry name" value="NADH_Ub_cplx-1_asu_su-2"/>
</dbReference>
<keyword evidence="4" id="KW-0813">Transport</keyword>
<comment type="subcellular location">
    <subcellularLocation>
        <location evidence="2">Mitochondrion inner membrane</location>
        <topology evidence="2">Peripheral membrane protein</topology>
        <orientation evidence="2">Matrix side</orientation>
    </subcellularLocation>
</comment>
<sequence length="89" mass="10616">MAWRGKLSQNLKELRVLLCQSSPSSATTRTFVEKNYKDLKSLNPKLPILIRECRGIEPQLWARYECSSSWIYYDWFKTWVLRGAFVWKV</sequence>
<gene>
    <name evidence="11" type="ORF">PRUPE_4G224700</name>
</gene>
<evidence type="ECO:0000256" key="4">
    <source>
        <dbReference type="ARBA" id="ARBA00022448"/>
    </source>
</evidence>
<dbReference type="SMART" id="SM00916">
    <property type="entry name" value="L51_S25_CI-B8"/>
    <property type="match status" value="1"/>
</dbReference>
<keyword evidence="7" id="KW-0249">Electron transport</keyword>
<evidence type="ECO:0000256" key="5">
    <source>
        <dbReference type="ARBA" id="ARBA00022660"/>
    </source>
</evidence>
<dbReference type="GO" id="GO:0005743">
    <property type="term" value="C:mitochondrial inner membrane"/>
    <property type="evidence" value="ECO:0007669"/>
    <property type="project" value="UniProtKB-SubCell"/>
</dbReference>
<keyword evidence="6" id="KW-0999">Mitochondrion inner membrane</keyword>
<name>A0A251PPH1_PRUPE</name>
<dbReference type="InterPro" id="IPR007741">
    <property type="entry name" value="Ribosomal_mL43/mS25/NADH_DH"/>
</dbReference>
<evidence type="ECO:0000256" key="7">
    <source>
        <dbReference type="ARBA" id="ARBA00022982"/>
    </source>
</evidence>
<proteinExistence type="inferred from homology"/>
<accession>A0A251PPH1</accession>